<dbReference type="AlphaFoldDB" id="A0A9K3H8I2"/>
<dbReference type="Proteomes" id="UP000215914">
    <property type="component" value="Unassembled WGS sequence"/>
</dbReference>
<name>A0A9K3H8I2_HELAN</name>
<dbReference type="Gramene" id="mRNA:HanXRQr2_Chr14g0652901">
    <property type="protein sequence ID" value="mRNA:HanXRQr2_Chr14g0652901"/>
    <property type="gene ID" value="HanXRQr2_Chr14g0652901"/>
</dbReference>
<reference evidence="1" key="1">
    <citation type="journal article" date="2017" name="Nature">
        <title>The sunflower genome provides insights into oil metabolism, flowering and Asterid evolution.</title>
        <authorList>
            <person name="Badouin H."/>
            <person name="Gouzy J."/>
            <person name="Grassa C.J."/>
            <person name="Murat F."/>
            <person name="Staton S.E."/>
            <person name="Cottret L."/>
            <person name="Lelandais-Briere C."/>
            <person name="Owens G.L."/>
            <person name="Carrere S."/>
            <person name="Mayjonade B."/>
            <person name="Legrand L."/>
            <person name="Gill N."/>
            <person name="Kane N.C."/>
            <person name="Bowers J.E."/>
            <person name="Hubner S."/>
            <person name="Bellec A."/>
            <person name="Berard A."/>
            <person name="Berges H."/>
            <person name="Blanchet N."/>
            <person name="Boniface M.C."/>
            <person name="Brunel D."/>
            <person name="Catrice O."/>
            <person name="Chaidir N."/>
            <person name="Claudel C."/>
            <person name="Donnadieu C."/>
            <person name="Faraut T."/>
            <person name="Fievet G."/>
            <person name="Helmstetter N."/>
            <person name="King M."/>
            <person name="Knapp S.J."/>
            <person name="Lai Z."/>
            <person name="Le Paslier M.C."/>
            <person name="Lippi Y."/>
            <person name="Lorenzon L."/>
            <person name="Mandel J.R."/>
            <person name="Marage G."/>
            <person name="Marchand G."/>
            <person name="Marquand E."/>
            <person name="Bret-Mestries E."/>
            <person name="Morien E."/>
            <person name="Nambeesan S."/>
            <person name="Nguyen T."/>
            <person name="Pegot-Espagnet P."/>
            <person name="Pouilly N."/>
            <person name="Raftis F."/>
            <person name="Sallet E."/>
            <person name="Schiex T."/>
            <person name="Thomas J."/>
            <person name="Vandecasteele C."/>
            <person name="Vares D."/>
            <person name="Vear F."/>
            <person name="Vautrin S."/>
            <person name="Crespi M."/>
            <person name="Mangin B."/>
            <person name="Burke J.M."/>
            <person name="Salse J."/>
            <person name="Munos S."/>
            <person name="Vincourt P."/>
            <person name="Rieseberg L.H."/>
            <person name="Langlade N.B."/>
        </authorList>
    </citation>
    <scope>NUCLEOTIDE SEQUENCE</scope>
    <source>
        <tissue evidence="1">Leaves</tissue>
    </source>
</reference>
<keyword evidence="2" id="KW-1185">Reference proteome</keyword>
<evidence type="ECO:0000313" key="2">
    <source>
        <dbReference type="Proteomes" id="UP000215914"/>
    </source>
</evidence>
<comment type="caution">
    <text evidence="1">The sequence shown here is derived from an EMBL/GenBank/DDBJ whole genome shotgun (WGS) entry which is preliminary data.</text>
</comment>
<organism evidence="1 2">
    <name type="scientific">Helianthus annuus</name>
    <name type="common">Common sunflower</name>
    <dbReference type="NCBI Taxonomy" id="4232"/>
    <lineage>
        <taxon>Eukaryota</taxon>
        <taxon>Viridiplantae</taxon>
        <taxon>Streptophyta</taxon>
        <taxon>Embryophyta</taxon>
        <taxon>Tracheophyta</taxon>
        <taxon>Spermatophyta</taxon>
        <taxon>Magnoliopsida</taxon>
        <taxon>eudicotyledons</taxon>
        <taxon>Gunneridae</taxon>
        <taxon>Pentapetalae</taxon>
        <taxon>asterids</taxon>
        <taxon>campanulids</taxon>
        <taxon>Asterales</taxon>
        <taxon>Asteraceae</taxon>
        <taxon>Asteroideae</taxon>
        <taxon>Heliantheae alliance</taxon>
        <taxon>Heliantheae</taxon>
        <taxon>Helianthus</taxon>
    </lineage>
</organism>
<sequence>MGIASLTLNKLGGNLERNGSKGSWMRRMIAQTRGECQEFLDEDQATYKNRTHEKEASTHCLPQLHYVVLLFF</sequence>
<accession>A0A9K3H8I2</accession>
<gene>
    <name evidence="1" type="ORF">HanXRQr2_Chr14g0652901</name>
</gene>
<evidence type="ECO:0000313" key="1">
    <source>
        <dbReference type="EMBL" id="KAF5769843.1"/>
    </source>
</evidence>
<protein>
    <submittedName>
        <fullName evidence="1">Uncharacterized protein</fullName>
    </submittedName>
</protein>
<proteinExistence type="predicted"/>
<reference evidence="1" key="2">
    <citation type="submission" date="2020-06" db="EMBL/GenBank/DDBJ databases">
        <title>Helianthus annuus Genome sequencing and assembly Release 2.</title>
        <authorList>
            <person name="Gouzy J."/>
            <person name="Langlade N."/>
            <person name="Munos S."/>
        </authorList>
    </citation>
    <scope>NUCLEOTIDE SEQUENCE</scope>
    <source>
        <tissue evidence="1">Leaves</tissue>
    </source>
</reference>
<dbReference type="EMBL" id="MNCJ02000329">
    <property type="protein sequence ID" value="KAF5769843.1"/>
    <property type="molecule type" value="Genomic_DNA"/>
</dbReference>